<dbReference type="GO" id="GO:0042446">
    <property type="term" value="P:hormone biosynthetic process"/>
    <property type="evidence" value="ECO:0007669"/>
    <property type="project" value="TreeGrafter"/>
</dbReference>
<dbReference type="SUPFAM" id="SSF48264">
    <property type="entry name" value="Cytochrome P450"/>
    <property type="match status" value="1"/>
</dbReference>
<keyword evidence="6 13" id="KW-0479">Metal-binding</keyword>
<evidence type="ECO:0000313" key="16">
    <source>
        <dbReference type="EMBL" id="CAD5113709.1"/>
    </source>
</evidence>
<keyword evidence="9 14" id="KW-0560">Oxidoreductase</keyword>
<keyword evidence="11 14" id="KW-0503">Monooxygenase</keyword>
<dbReference type="PANTHER" id="PTHR24289">
    <property type="entry name" value="STEROID 17-ALPHA-HYDROXYLASE/17,20 LYASE"/>
    <property type="match status" value="1"/>
</dbReference>
<dbReference type="InterPro" id="IPR017972">
    <property type="entry name" value="Cyt_P450_CS"/>
</dbReference>
<comment type="similarity">
    <text evidence="4 14">Belongs to the cytochrome P450 family.</text>
</comment>
<dbReference type="PROSITE" id="PS00086">
    <property type="entry name" value="CYTOCHROME_P450"/>
    <property type="match status" value="1"/>
</dbReference>
<proteinExistence type="inferred from homology"/>
<dbReference type="Pfam" id="PF00067">
    <property type="entry name" value="p450"/>
    <property type="match status" value="1"/>
</dbReference>
<comment type="caution">
    <text evidence="16">The sequence shown here is derived from an EMBL/GenBank/DDBJ whole genome shotgun (WGS) entry which is preliminary data.</text>
</comment>
<dbReference type="PRINTS" id="PR00385">
    <property type="entry name" value="P450"/>
</dbReference>
<dbReference type="GO" id="GO:0020037">
    <property type="term" value="F:heme binding"/>
    <property type="evidence" value="ECO:0007669"/>
    <property type="project" value="InterPro"/>
</dbReference>
<dbReference type="PANTHER" id="PTHR24289:SF1">
    <property type="entry name" value="STEROID 17-ALPHA-HYDROXYLASE_17,20 LYASE"/>
    <property type="match status" value="1"/>
</dbReference>
<dbReference type="FunFam" id="1.10.630.10:FF:000238">
    <property type="entry name" value="Cytochrome P450 2A6"/>
    <property type="match status" value="1"/>
</dbReference>
<evidence type="ECO:0000256" key="12">
    <source>
        <dbReference type="ARBA" id="ARBA00023136"/>
    </source>
</evidence>
<dbReference type="GO" id="GO:0005506">
    <property type="term" value="F:iron ion binding"/>
    <property type="evidence" value="ECO:0007669"/>
    <property type="project" value="InterPro"/>
</dbReference>
<feature type="transmembrane region" description="Helical" evidence="15">
    <location>
        <begin position="12"/>
        <end position="31"/>
    </location>
</feature>
<keyword evidence="17" id="KW-1185">Reference proteome</keyword>
<evidence type="ECO:0000256" key="10">
    <source>
        <dbReference type="ARBA" id="ARBA00023004"/>
    </source>
</evidence>
<evidence type="ECO:0000256" key="11">
    <source>
        <dbReference type="ARBA" id="ARBA00023033"/>
    </source>
</evidence>
<evidence type="ECO:0000256" key="13">
    <source>
        <dbReference type="PIRSR" id="PIRSR602401-1"/>
    </source>
</evidence>
<evidence type="ECO:0000256" key="6">
    <source>
        <dbReference type="ARBA" id="ARBA00022723"/>
    </source>
</evidence>
<dbReference type="Gene3D" id="1.10.630.10">
    <property type="entry name" value="Cytochrome P450"/>
    <property type="match status" value="1"/>
</dbReference>
<evidence type="ECO:0000256" key="2">
    <source>
        <dbReference type="ARBA" id="ARBA00004174"/>
    </source>
</evidence>
<keyword evidence="7" id="KW-0256">Endoplasmic reticulum</keyword>
<evidence type="ECO:0000313" key="17">
    <source>
        <dbReference type="Proteomes" id="UP000549394"/>
    </source>
</evidence>
<dbReference type="EMBL" id="CAJFCJ010000004">
    <property type="protein sequence ID" value="CAD5113709.1"/>
    <property type="molecule type" value="Genomic_DNA"/>
</dbReference>
<evidence type="ECO:0000256" key="15">
    <source>
        <dbReference type="SAM" id="Phobius"/>
    </source>
</evidence>
<keyword evidence="5 13" id="KW-0349">Heme</keyword>
<evidence type="ECO:0000256" key="3">
    <source>
        <dbReference type="ARBA" id="ARBA00004406"/>
    </source>
</evidence>
<sequence>MDRLINDFDIMTWKYTILYTGVAVGFGYALYKWYTNSLRLIPGPRGLPILGITPYMDIKHFHVQLNEYAKEYGPVCRIDLLGESVILVTGKDAIDEVLSTKQNDFSDRLQTFRTSLAMNENEVTGFMNDTPEFREIKKQIYKSLKTYGDGMNKVENIMEEVLTDLMKDIRNEEKTSVNFSLKLQYTLTTVITSLIFAQRVHEKDIIRTIGLVDKTSKSFFNLSSILLDVMPWLRFFGNKAYQTLKSSRMSIDQTFDPTIEDLKNSIDENRIRNFVDSFYLNCEKSSLQLSHSLLANNVKGLIIAGYLTSSSILYTLLLLLMKHRDIEDKIVREIITYIGTNRLPKMEDREKMPYTEASILEALRYISNVPIALPHVAKNTSTISQFKIEKGTQIWVNLWGLHHSEEIWGDPFTFRPERFLAEDGSLLPLDSKLRKCLMAFGAGRRFCVGKNLAMHRIFLILTAVLQNFRLEIPNNTELVDLDCRKFEFGLVVAASAMPLKFIPRNL</sequence>
<dbReference type="GO" id="GO:0005789">
    <property type="term" value="C:endoplasmic reticulum membrane"/>
    <property type="evidence" value="ECO:0007669"/>
    <property type="project" value="UniProtKB-SubCell"/>
</dbReference>
<name>A0A7I8VGM8_9ANNE</name>
<evidence type="ECO:0000256" key="14">
    <source>
        <dbReference type="RuleBase" id="RU000461"/>
    </source>
</evidence>
<keyword evidence="12 15" id="KW-0472">Membrane</keyword>
<comment type="subcellular location">
    <subcellularLocation>
        <location evidence="3">Endoplasmic reticulum membrane</location>
        <topology evidence="3">Peripheral membrane protein</topology>
    </subcellularLocation>
    <subcellularLocation>
        <location evidence="2">Microsome membrane</location>
        <topology evidence="2">Peripheral membrane protein</topology>
    </subcellularLocation>
</comment>
<organism evidence="16 17">
    <name type="scientific">Dimorphilus gyrociliatus</name>
    <dbReference type="NCBI Taxonomy" id="2664684"/>
    <lineage>
        <taxon>Eukaryota</taxon>
        <taxon>Metazoa</taxon>
        <taxon>Spiralia</taxon>
        <taxon>Lophotrochozoa</taxon>
        <taxon>Annelida</taxon>
        <taxon>Polychaeta</taxon>
        <taxon>Polychaeta incertae sedis</taxon>
        <taxon>Dinophilidae</taxon>
        <taxon>Dimorphilus</taxon>
    </lineage>
</organism>
<dbReference type="OrthoDB" id="639466at2759"/>
<accession>A0A7I8VGM8</accession>
<feature type="binding site" description="axial binding residue" evidence="13">
    <location>
        <position position="447"/>
    </location>
    <ligand>
        <name>heme</name>
        <dbReference type="ChEBI" id="CHEBI:30413"/>
    </ligand>
    <ligandPart>
        <name>Fe</name>
        <dbReference type="ChEBI" id="CHEBI:18248"/>
    </ligandPart>
</feature>
<keyword evidence="10 13" id="KW-0408">Iron</keyword>
<dbReference type="InterPro" id="IPR002401">
    <property type="entry name" value="Cyt_P450_E_grp-I"/>
</dbReference>
<dbReference type="GO" id="GO:0004508">
    <property type="term" value="F:steroid 17-alpha-monooxygenase activity"/>
    <property type="evidence" value="ECO:0007669"/>
    <property type="project" value="TreeGrafter"/>
</dbReference>
<dbReference type="InterPro" id="IPR036396">
    <property type="entry name" value="Cyt_P450_sf"/>
</dbReference>
<keyword evidence="15" id="KW-0812">Transmembrane</keyword>
<dbReference type="PRINTS" id="PR00463">
    <property type="entry name" value="EP450I"/>
</dbReference>
<keyword evidence="8" id="KW-0492">Microsome</keyword>
<comment type="cofactor">
    <cofactor evidence="1 13">
        <name>heme</name>
        <dbReference type="ChEBI" id="CHEBI:30413"/>
    </cofactor>
</comment>
<dbReference type="GO" id="GO:0042448">
    <property type="term" value="P:progesterone metabolic process"/>
    <property type="evidence" value="ECO:0007669"/>
    <property type="project" value="TreeGrafter"/>
</dbReference>
<evidence type="ECO:0000256" key="9">
    <source>
        <dbReference type="ARBA" id="ARBA00023002"/>
    </source>
</evidence>
<dbReference type="InterPro" id="IPR001128">
    <property type="entry name" value="Cyt_P450"/>
</dbReference>
<dbReference type="Proteomes" id="UP000549394">
    <property type="component" value="Unassembled WGS sequence"/>
</dbReference>
<keyword evidence="15" id="KW-1133">Transmembrane helix</keyword>
<evidence type="ECO:0000256" key="4">
    <source>
        <dbReference type="ARBA" id="ARBA00010617"/>
    </source>
</evidence>
<dbReference type="AlphaFoldDB" id="A0A7I8VGM8"/>
<gene>
    <name evidence="16" type="ORF">DGYR_LOCUS2656</name>
</gene>
<protein>
    <submittedName>
        <fullName evidence="16">DgyrCDS2871</fullName>
    </submittedName>
</protein>
<reference evidence="16 17" key="1">
    <citation type="submission" date="2020-08" db="EMBL/GenBank/DDBJ databases">
        <authorList>
            <person name="Hejnol A."/>
        </authorList>
    </citation>
    <scope>NUCLEOTIDE SEQUENCE [LARGE SCALE GENOMIC DNA]</scope>
</reference>
<evidence type="ECO:0000256" key="5">
    <source>
        <dbReference type="ARBA" id="ARBA00022617"/>
    </source>
</evidence>
<evidence type="ECO:0000256" key="7">
    <source>
        <dbReference type="ARBA" id="ARBA00022824"/>
    </source>
</evidence>
<evidence type="ECO:0000256" key="8">
    <source>
        <dbReference type="ARBA" id="ARBA00022848"/>
    </source>
</evidence>
<evidence type="ECO:0000256" key="1">
    <source>
        <dbReference type="ARBA" id="ARBA00001971"/>
    </source>
</evidence>